<evidence type="ECO:0000313" key="10">
    <source>
        <dbReference type="EMBL" id="KIU19150.1"/>
    </source>
</evidence>
<reference evidence="12 16" key="2">
    <citation type="submission" date="2017-04" db="EMBL/GenBank/DDBJ databases">
        <title>The genome sequence of Weissella cibaria isolated from wild Drosophila.</title>
        <authorList>
            <person name="Ricks N.J."/>
            <person name="Carroll C."/>
            <person name="Walters A."/>
            <person name="Newell P.D."/>
            <person name="Chaston J.M."/>
        </authorList>
    </citation>
    <scope>NUCLEOTIDE SEQUENCE [LARGE SCALE GENOMIC DNA]</scope>
    <source>
        <strain evidence="12 16">DmW_103</strain>
    </source>
</reference>
<dbReference type="InterPro" id="IPR002864">
    <property type="entry name" value="Acyl-ACP_thioesterase_NHD"/>
</dbReference>
<dbReference type="GO" id="GO:0016297">
    <property type="term" value="F:fatty acyl-[ACP] hydrolase activity"/>
    <property type="evidence" value="ECO:0007669"/>
    <property type="project" value="InterPro"/>
</dbReference>
<keyword evidence="4" id="KW-0276">Fatty acid metabolism</keyword>
<dbReference type="Pfam" id="PF20791">
    <property type="entry name" value="Acyl-ACP_TE_C"/>
    <property type="match status" value="1"/>
</dbReference>
<dbReference type="eggNOG" id="COG3884">
    <property type="taxonomic scope" value="Bacteria"/>
</dbReference>
<evidence type="ECO:0000256" key="2">
    <source>
        <dbReference type="ARBA" id="ARBA00022516"/>
    </source>
</evidence>
<evidence type="ECO:0000313" key="12">
    <source>
        <dbReference type="EMBL" id="OSP88957.1"/>
    </source>
</evidence>
<name>A0A0D1MBY0_9LACO</name>
<dbReference type="Gene3D" id="3.10.129.10">
    <property type="entry name" value="Hotdog Thioesterase"/>
    <property type="match status" value="1"/>
</dbReference>
<protein>
    <submittedName>
        <fullName evidence="11">Acyl-ACP thioesterase</fullName>
    </submittedName>
</protein>
<dbReference type="EMBL" id="VNHC01000002">
    <property type="protein sequence ID" value="TVV28196.1"/>
    <property type="molecule type" value="Genomic_DNA"/>
</dbReference>
<dbReference type="InterPro" id="IPR045023">
    <property type="entry name" value="FATA/B"/>
</dbReference>
<reference evidence="14 15" key="1">
    <citation type="journal article" date="2015" name="Microbiology (Mosc.)">
        <title>Genomics of the Weissella cibaria species with an examination of its metabolic traits.</title>
        <authorList>
            <person name="Lynch K.M."/>
            <person name="Lucid A."/>
            <person name="Arendt E.K."/>
            <person name="Sleator R.D."/>
            <person name="Lucey B."/>
            <person name="Coffey A."/>
        </authorList>
    </citation>
    <scope>NUCLEOTIDE SEQUENCE [LARGE SCALE GENOMIC DNA]</scope>
    <source>
        <strain evidence="11 15">AB3b</strain>
        <strain evidence="10 14">MG1</strain>
    </source>
</reference>
<dbReference type="SUPFAM" id="SSF54637">
    <property type="entry name" value="Thioesterase/thiol ester dehydrase-isomerase"/>
    <property type="match status" value="2"/>
</dbReference>
<feature type="domain" description="Acyl-ACP thioesterase-like C-terminal" evidence="9">
    <location>
        <begin position="155"/>
        <end position="243"/>
    </location>
</feature>
<evidence type="ECO:0000256" key="5">
    <source>
        <dbReference type="ARBA" id="ARBA00022946"/>
    </source>
</evidence>
<dbReference type="PANTHER" id="PTHR31727">
    <property type="entry name" value="OLEOYL-ACYL CARRIER PROTEIN THIOESTERASE 1, CHLOROPLASTIC"/>
    <property type="match status" value="1"/>
</dbReference>
<evidence type="ECO:0000259" key="8">
    <source>
        <dbReference type="Pfam" id="PF01643"/>
    </source>
</evidence>
<evidence type="ECO:0000313" key="17">
    <source>
        <dbReference type="Proteomes" id="UP000320012"/>
    </source>
</evidence>
<evidence type="ECO:0000313" key="11">
    <source>
        <dbReference type="EMBL" id="KIU25361.1"/>
    </source>
</evidence>
<dbReference type="Proteomes" id="UP000032287">
    <property type="component" value="Unassembled WGS sequence"/>
</dbReference>
<reference evidence="13 17" key="3">
    <citation type="submission" date="2019-07" db="EMBL/GenBank/DDBJ databases">
        <title>Genome sequence of Weissella cibaria GK1.</title>
        <authorList>
            <person name="Choi H.-J."/>
        </authorList>
    </citation>
    <scope>NUCLEOTIDE SEQUENCE [LARGE SCALE GENOMIC DNA]</scope>
    <source>
        <strain evidence="13 17">GK1</strain>
    </source>
</reference>
<proteinExistence type="inferred from homology"/>
<dbReference type="EMBL" id="NDXJ01000013">
    <property type="protein sequence ID" value="OSP88957.1"/>
    <property type="molecule type" value="Genomic_DNA"/>
</dbReference>
<evidence type="ECO:0000256" key="7">
    <source>
        <dbReference type="ARBA" id="ARBA00023160"/>
    </source>
</evidence>
<dbReference type="Pfam" id="PF01643">
    <property type="entry name" value="Acyl-ACP_TE"/>
    <property type="match status" value="1"/>
</dbReference>
<comment type="caution">
    <text evidence="11">The sequence shown here is derived from an EMBL/GenBank/DDBJ whole genome shotgun (WGS) entry which is preliminary data.</text>
</comment>
<evidence type="ECO:0000313" key="14">
    <source>
        <dbReference type="Proteomes" id="UP000032287"/>
    </source>
</evidence>
<feature type="domain" description="Acyl-ACP thioesterase N-terminal hotdog" evidence="8">
    <location>
        <begin position="4"/>
        <end position="131"/>
    </location>
</feature>
<dbReference type="KEGG" id="wcb:AO080_03660"/>
<organism evidence="11 15">
    <name type="scientific">Weissella cibaria</name>
    <dbReference type="NCBI Taxonomy" id="137591"/>
    <lineage>
        <taxon>Bacteria</taxon>
        <taxon>Bacillati</taxon>
        <taxon>Bacillota</taxon>
        <taxon>Bacilli</taxon>
        <taxon>Lactobacillales</taxon>
        <taxon>Lactobacillaceae</taxon>
        <taxon>Weissella</taxon>
    </lineage>
</organism>
<dbReference type="PANTHER" id="PTHR31727:SF6">
    <property type="entry name" value="OLEOYL-ACYL CARRIER PROTEIN THIOESTERASE 1, CHLOROPLASTIC"/>
    <property type="match status" value="1"/>
</dbReference>
<dbReference type="Proteomes" id="UP000193588">
    <property type="component" value="Unassembled WGS sequence"/>
</dbReference>
<dbReference type="CDD" id="cd00586">
    <property type="entry name" value="4HBT"/>
    <property type="match status" value="1"/>
</dbReference>
<keyword evidence="14" id="KW-1185">Reference proteome</keyword>
<evidence type="ECO:0000313" key="15">
    <source>
        <dbReference type="Proteomes" id="UP000032289"/>
    </source>
</evidence>
<sequence length="247" mass="28684">MAEIYSMQHQVLYYEADVTGKLSLPMIFNLAVLSSTQQSVDLEVGPDFVHAQGIGWIILQHMVEINRRPKIGENLTLQTLAKEFNPFFAKRMYRILDEAGNVLVEIDALYAMIDMERRRMARIPQEMVDAYEPERVKKIPRQPEPQHMIADIPVDVTQEYVVRYLDIDSNQHVNNSKYFDWIQDVLDHDFVKTHEPKRLNIKYEHEVLLGDTIKSEAQTLEDATIHRIWSGDTLSAEAAIEWTDAEN</sequence>
<dbReference type="GeneID" id="66961630"/>
<dbReference type="STRING" id="137591.AO080_03660"/>
<dbReference type="InterPro" id="IPR049427">
    <property type="entry name" value="Acyl-ACP_TE_C"/>
</dbReference>
<evidence type="ECO:0000313" key="16">
    <source>
        <dbReference type="Proteomes" id="UP000193588"/>
    </source>
</evidence>
<dbReference type="RefSeq" id="WP_010369418.1">
    <property type="nucleotide sequence ID" value="NZ_BJEF01000001.1"/>
</dbReference>
<evidence type="ECO:0000256" key="1">
    <source>
        <dbReference type="ARBA" id="ARBA00006500"/>
    </source>
</evidence>
<keyword evidence="3" id="KW-0378">Hydrolase</keyword>
<keyword evidence="2" id="KW-0444">Lipid biosynthesis</keyword>
<dbReference type="Proteomes" id="UP000032289">
    <property type="component" value="Unassembled WGS sequence"/>
</dbReference>
<evidence type="ECO:0000256" key="4">
    <source>
        <dbReference type="ARBA" id="ARBA00022832"/>
    </source>
</evidence>
<evidence type="ECO:0000256" key="3">
    <source>
        <dbReference type="ARBA" id="ARBA00022801"/>
    </source>
</evidence>
<dbReference type="PATRIC" id="fig|137591.24.peg.483"/>
<accession>A0A0D1MBY0</accession>
<keyword evidence="5" id="KW-0809">Transit peptide</keyword>
<dbReference type="OrthoDB" id="9801517at2"/>
<dbReference type="AlphaFoldDB" id="A0A0D1MBY0"/>
<comment type="similarity">
    <text evidence="1">Belongs to the acyl-ACP thioesterase family.</text>
</comment>
<evidence type="ECO:0000313" key="13">
    <source>
        <dbReference type="EMBL" id="TVV28196.1"/>
    </source>
</evidence>
<gene>
    <name evidence="11" type="ORF">ab3b_00497</name>
    <name evidence="12" type="ORF">B9D04_08610</name>
    <name evidence="13" type="ORF">FO435_10030</name>
    <name evidence="10" type="ORF">QX99_02182</name>
</gene>
<evidence type="ECO:0000256" key="6">
    <source>
        <dbReference type="ARBA" id="ARBA00023098"/>
    </source>
</evidence>
<evidence type="ECO:0000259" key="9">
    <source>
        <dbReference type="Pfam" id="PF20791"/>
    </source>
</evidence>
<dbReference type="Proteomes" id="UP000320012">
    <property type="component" value="Unassembled WGS sequence"/>
</dbReference>
<dbReference type="InterPro" id="IPR029069">
    <property type="entry name" value="HotDog_dom_sf"/>
</dbReference>
<keyword evidence="7" id="KW-0275">Fatty acid biosynthesis</keyword>
<dbReference type="EMBL" id="JWHT01000012">
    <property type="protein sequence ID" value="KIU25361.1"/>
    <property type="molecule type" value="Genomic_DNA"/>
</dbReference>
<keyword evidence="6" id="KW-0443">Lipid metabolism</keyword>
<dbReference type="EMBL" id="JWHU01000042">
    <property type="protein sequence ID" value="KIU19150.1"/>
    <property type="molecule type" value="Genomic_DNA"/>
</dbReference>
<dbReference type="GO" id="GO:0000036">
    <property type="term" value="F:acyl carrier activity"/>
    <property type="evidence" value="ECO:0007669"/>
    <property type="project" value="TreeGrafter"/>
</dbReference>